<evidence type="ECO:0008006" key="3">
    <source>
        <dbReference type="Google" id="ProtNLM"/>
    </source>
</evidence>
<accession>A0A7S0PL39</accession>
<dbReference type="InterPro" id="IPR051150">
    <property type="entry name" value="SWT21/TCAB1_mRNA_Telomere"/>
</dbReference>
<dbReference type="Gene3D" id="2.130.10.10">
    <property type="entry name" value="YVTN repeat-like/Quinoprotein amine dehydrogenase"/>
    <property type="match status" value="2"/>
</dbReference>
<evidence type="ECO:0000313" key="2">
    <source>
        <dbReference type="EMBL" id="CAD8576763.1"/>
    </source>
</evidence>
<dbReference type="AlphaFoldDB" id="A0A7S0PL39"/>
<organism evidence="2">
    <name type="scientific">Ostreococcus mediterraneus</name>
    <dbReference type="NCBI Taxonomy" id="1486918"/>
    <lineage>
        <taxon>Eukaryota</taxon>
        <taxon>Viridiplantae</taxon>
        <taxon>Chlorophyta</taxon>
        <taxon>Mamiellophyceae</taxon>
        <taxon>Mamiellales</taxon>
        <taxon>Bathycoccaceae</taxon>
        <taxon>Ostreococcus</taxon>
    </lineage>
</organism>
<dbReference type="EMBL" id="HBEW01000971">
    <property type="protein sequence ID" value="CAD8576763.1"/>
    <property type="molecule type" value="Transcribed_RNA"/>
</dbReference>
<dbReference type="InterPro" id="IPR036322">
    <property type="entry name" value="WD40_repeat_dom_sf"/>
</dbReference>
<dbReference type="SUPFAM" id="SSF50978">
    <property type="entry name" value="WD40 repeat-like"/>
    <property type="match status" value="1"/>
</dbReference>
<name>A0A7S0PL39_9CHLO</name>
<evidence type="ECO:0000256" key="1">
    <source>
        <dbReference type="SAM" id="MobiDB-lite"/>
    </source>
</evidence>
<dbReference type="InterPro" id="IPR015943">
    <property type="entry name" value="WD40/YVTN_repeat-like_dom_sf"/>
</dbReference>
<protein>
    <recommendedName>
        <fullName evidence="3">DUF2415 domain-containing protein</fullName>
    </recommendedName>
</protein>
<feature type="compositionally biased region" description="Low complexity" evidence="1">
    <location>
        <begin position="378"/>
        <end position="407"/>
    </location>
</feature>
<sequence>MRYHVLDAARERAMAPLATRVDVFDASCAVDGGGVGCVDGDVSRGVNERFASGFKFSARGSYGVAYDAHARAFIVYDGAMGDGDARRPLPAMRAVRCGEGCYDWAWSSGGGREGVFAATRRDAPTIAFDATTGEVIASYRSYDHYDEIAPACGIDFIEAGGKIVCGLDGRVDVFDVSRPGRDVSATMSTKKTQRGLISCVAGCPTEPTLFACGSYGGLRAKDCAVYDGRSGAYGLSWASGGSGVTCTKWSPDGNFLYIGARRDSKITCVDVRHTGQAVYAIERDTTDTNQRVLFDIEPCGAHLISGDARGYLRVYDLRDGTQVRADKISDSCVNSFAFHPYAAVDDAAVTFGGRLVRGATTSGERAFSVGLDSDSESGDGAASASAVESSSSSSGAAADATDESSSASDDDDDEVKVEWIPQSRVQFWNWPTRAVEY</sequence>
<feature type="region of interest" description="Disordered" evidence="1">
    <location>
        <begin position="368"/>
        <end position="418"/>
    </location>
</feature>
<gene>
    <name evidence="2" type="ORF">OMED0929_LOCUS846</name>
</gene>
<dbReference type="InterPro" id="IPR001680">
    <property type="entry name" value="WD40_rpt"/>
</dbReference>
<proteinExistence type="predicted"/>
<reference evidence="2" key="1">
    <citation type="submission" date="2021-01" db="EMBL/GenBank/DDBJ databases">
        <authorList>
            <person name="Corre E."/>
            <person name="Pelletier E."/>
            <person name="Niang G."/>
            <person name="Scheremetjew M."/>
            <person name="Finn R."/>
            <person name="Kale V."/>
            <person name="Holt S."/>
            <person name="Cochrane G."/>
            <person name="Meng A."/>
            <person name="Brown T."/>
            <person name="Cohen L."/>
        </authorList>
    </citation>
    <scope>NUCLEOTIDE SEQUENCE</scope>
    <source>
        <strain evidence="2">Clade-D-RCC2572</strain>
    </source>
</reference>
<dbReference type="PANTHER" id="PTHR13211">
    <property type="entry name" value="TELOMERASE CAJAL BODY PROTEIN 1"/>
    <property type="match status" value="1"/>
</dbReference>
<dbReference type="Pfam" id="PF00400">
    <property type="entry name" value="WD40"/>
    <property type="match status" value="1"/>
</dbReference>
<dbReference type="PANTHER" id="PTHR13211:SF0">
    <property type="entry name" value="TELOMERASE CAJAL BODY PROTEIN 1"/>
    <property type="match status" value="1"/>
</dbReference>